<proteinExistence type="predicted"/>
<dbReference type="EMBL" id="JACSDY010000001">
    <property type="protein sequence ID" value="KAF7438650.1"/>
    <property type="molecule type" value="Genomic_DNA"/>
</dbReference>
<protein>
    <submittedName>
        <fullName evidence="1">Uncharacterized protein</fullName>
    </submittedName>
</protein>
<dbReference type="Proteomes" id="UP000600918">
    <property type="component" value="Unassembled WGS sequence"/>
</dbReference>
<reference evidence="1" key="1">
    <citation type="journal article" date="2020" name="G3 (Bethesda)">
        <title>High-Quality Assemblies for Three Invasive Social Wasps from the &lt;i&gt;Vespula&lt;/i&gt; Genus.</title>
        <authorList>
            <person name="Harrop T.W.R."/>
            <person name="Guhlin J."/>
            <person name="McLaughlin G.M."/>
            <person name="Permina E."/>
            <person name="Stockwell P."/>
            <person name="Gilligan J."/>
            <person name="Le Lec M.F."/>
            <person name="Gruber M.A.M."/>
            <person name="Quinn O."/>
            <person name="Lovegrove M."/>
            <person name="Duncan E.J."/>
            <person name="Remnant E.J."/>
            <person name="Van Eeckhoven J."/>
            <person name="Graham B."/>
            <person name="Knapp R.A."/>
            <person name="Langford K.W."/>
            <person name="Kronenberg Z."/>
            <person name="Press M.O."/>
            <person name="Eacker S.M."/>
            <person name="Wilson-Rankin E.E."/>
            <person name="Purcell J."/>
            <person name="Lester P.J."/>
            <person name="Dearden P.K."/>
        </authorList>
    </citation>
    <scope>NUCLEOTIDE SEQUENCE</scope>
    <source>
        <strain evidence="1">Volc-1</strain>
    </source>
</reference>
<evidence type="ECO:0000313" key="1">
    <source>
        <dbReference type="EMBL" id="KAF7438650.1"/>
    </source>
</evidence>
<accession>A0A834UGN5</accession>
<sequence>MWQERAKRKRARLNASEGLEERTVKGDGGRVGMFRALCHSVIPVHCEPRFIAYEPIDVFVPLNSSLPSLFEFTQHTTITRGVAYFLATHGYNRFFPDWNKSRNLPNTLLRWRNKRKEFCCSFTKAANLKQKGETRWFFEVALALGIGKGSCKNSYCQKNRVIETEGRNGTKRRILFVLRTSTSTNELSLTRNRLRDKMC</sequence>
<organism evidence="1 2">
    <name type="scientific">Vespula pensylvanica</name>
    <name type="common">Western yellow jacket</name>
    <name type="synonym">Wasp</name>
    <dbReference type="NCBI Taxonomy" id="30213"/>
    <lineage>
        <taxon>Eukaryota</taxon>
        <taxon>Metazoa</taxon>
        <taxon>Ecdysozoa</taxon>
        <taxon>Arthropoda</taxon>
        <taxon>Hexapoda</taxon>
        <taxon>Insecta</taxon>
        <taxon>Pterygota</taxon>
        <taxon>Neoptera</taxon>
        <taxon>Endopterygota</taxon>
        <taxon>Hymenoptera</taxon>
        <taxon>Apocrita</taxon>
        <taxon>Aculeata</taxon>
        <taxon>Vespoidea</taxon>
        <taxon>Vespidae</taxon>
        <taxon>Vespinae</taxon>
        <taxon>Vespula</taxon>
    </lineage>
</organism>
<dbReference type="AlphaFoldDB" id="A0A834UGN5"/>
<comment type="caution">
    <text evidence="1">The sequence shown here is derived from an EMBL/GenBank/DDBJ whole genome shotgun (WGS) entry which is preliminary data.</text>
</comment>
<keyword evidence="2" id="KW-1185">Reference proteome</keyword>
<evidence type="ECO:0000313" key="2">
    <source>
        <dbReference type="Proteomes" id="UP000600918"/>
    </source>
</evidence>
<gene>
    <name evidence="1" type="ORF">H0235_001041</name>
</gene>
<name>A0A834UGN5_VESPE</name>